<sequence>MGYLFLSLEIAHIQTGTSRMKASLLVELESDISSVMRRRPSTVQRGENEKTLSINTYICASATDISIYIAERGGVKTGGRMWKLFDAKYNIKMKWCAGITGTILFCHAQKKGIGLSILHQSVIIT</sequence>
<accession>A0AAE0T2R6</accession>
<evidence type="ECO:0000313" key="2">
    <source>
        <dbReference type="Proteomes" id="UP001195483"/>
    </source>
</evidence>
<comment type="caution">
    <text evidence="1">The sequence shown here is derived from an EMBL/GenBank/DDBJ whole genome shotgun (WGS) entry which is preliminary data.</text>
</comment>
<keyword evidence="2" id="KW-1185">Reference proteome</keyword>
<reference evidence="1" key="2">
    <citation type="journal article" date="2021" name="Genome Biol. Evol.">
        <title>Developing a high-quality reference genome for a parasitic bivalve with doubly uniparental inheritance (Bivalvia: Unionida).</title>
        <authorList>
            <person name="Smith C.H."/>
        </authorList>
    </citation>
    <scope>NUCLEOTIDE SEQUENCE</scope>
    <source>
        <strain evidence="1">CHS0354</strain>
        <tissue evidence="1">Mantle</tissue>
    </source>
</reference>
<dbReference type="EMBL" id="JAEAOA010001296">
    <property type="protein sequence ID" value="KAK3602561.1"/>
    <property type="molecule type" value="Genomic_DNA"/>
</dbReference>
<evidence type="ECO:0000313" key="1">
    <source>
        <dbReference type="EMBL" id="KAK3602561.1"/>
    </source>
</evidence>
<reference evidence="1" key="3">
    <citation type="submission" date="2023-05" db="EMBL/GenBank/DDBJ databases">
        <authorList>
            <person name="Smith C.H."/>
        </authorList>
    </citation>
    <scope>NUCLEOTIDE SEQUENCE</scope>
    <source>
        <strain evidence="1">CHS0354</strain>
        <tissue evidence="1">Mantle</tissue>
    </source>
</reference>
<protein>
    <submittedName>
        <fullName evidence="1">Uncharacterized protein</fullName>
    </submittedName>
</protein>
<organism evidence="1 2">
    <name type="scientific">Potamilus streckersoni</name>
    <dbReference type="NCBI Taxonomy" id="2493646"/>
    <lineage>
        <taxon>Eukaryota</taxon>
        <taxon>Metazoa</taxon>
        <taxon>Spiralia</taxon>
        <taxon>Lophotrochozoa</taxon>
        <taxon>Mollusca</taxon>
        <taxon>Bivalvia</taxon>
        <taxon>Autobranchia</taxon>
        <taxon>Heteroconchia</taxon>
        <taxon>Palaeoheterodonta</taxon>
        <taxon>Unionida</taxon>
        <taxon>Unionoidea</taxon>
        <taxon>Unionidae</taxon>
        <taxon>Ambleminae</taxon>
        <taxon>Lampsilini</taxon>
        <taxon>Potamilus</taxon>
    </lineage>
</organism>
<proteinExistence type="predicted"/>
<name>A0AAE0T2R6_9BIVA</name>
<reference evidence="1" key="1">
    <citation type="journal article" date="2021" name="Genome Biol. Evol.">
        <title>A High-Quality Reference Genome for a Parasitic Bivalve with Doubly Uniparental Inheritance (Bivalvia: Unionida).</title>
        <authorList>
            <person name="Smith C.H."/>
        </authorList>
    </citation>
    <scope>NUCLEOTIDE SEQUENCE</scope>
    <source>
        <strain evidence="1">CHS0354</strain>
    </source>
</reference>
<dbReference type="AlphaFoldDB" id="A0AAE0T2R6"/>
<gene>
    <name evidence="1" type="ORF">CHS0354_021149</name>
</gene>
<dbReference type="Proteomes" id="UP001195483">
    <property type="component" value="Unassembled WGS sequence"/>
</dbReference>